<feature type="transmembrane region" description="Helical" evidence="3">
    <location>
        <begin position="43"/>
        <end position="62"/>
    </location>
</feature>
<dbReference type="AlphaFoldDB" id="A0A1C0A5J1"/>
<comment type="function">
    <text evidence="2">Required for morphogenesis under gluconeogenic growth conditions.</text>
</comment>
<comment type="similarity">
    <text evidence="2">Belongs to the gluconeogenesis factor family.</text>
</comment>
<keyword evidence="3" id="KW-0472">Membrane</keyword>
<protein>
    <recommendedName>
        <fullName evidence="2">Putative gluconeogenesis factor</fullName>
    </recommendedName>
</protein>
<dbReference type="CDD" id="cd07187">
    <property type="entry name" value="YvcK_like"/>
    <property type="match status" value="1"/>
</dbReference>
<accession>A0A1C0A5J1</accession>
<dbReference type="Gene3D" id="3.40.50.10680">
    <property type="entry name" value="CofD-like domains"/>
    <property type="match status" value="1"/>
</dbReference>
<evidence type="ECO:0000256" key="2">
    <source>
        <dbReference type="HAMAP-Rule" id="MF_00973"/>
    </source>
</evidence>
<reference evidence="4 5" key="2">
    <citation type="submission" date="2016-08" db="EMBL/GenBank/DDBJ databases">
        <title>Orenia metallireducens sp. nov. strain Z6, a Novel Metal-reducing Firmicute from the Deep Subsurface.</title>
        <authorList>
            <person name="Maxim B.I."/>
            <person name="Kenneth K."/>
            <person name="Flynn T.M."/>
            <person name="Oloughlin E.J."/>
            <person name="Locke R.A."/>
            <person name="Weber J.R."/>
            <person name="Egan S.M."/>
            <person name="Mackie R.I."/>
            <person name="Cann I.K."/>
        </authorList>
    </citation>
    <scope>NUCLEOTIDE SEQUENCE [LARGE SCALE GENOMIC DNA]</scope>
    <source>
        <strain evidence="4 5">Z6</strain>
    </source>
</reference>
<organism evidence="4 5">
    <name type="scientific">Orenia metallireducens</name>
    <dbReference type="NCBI Taxonomy" id="1413210"/>
    <lineage>
        <taxon>Bacteria</taxon>
        <taxon>Bacillati</taxon>
        <taxon>Bacillota</taxon>
        <taxon>Clostridia</taxon>
        <taxon>Halanaerobiales</taxon>
        <taxon>Halobacteroidaceae</taxon>
        <taxon>Orenia</taxon>
    </lineage>
</organism>
<dbReference type="OrthoDB" id="9783842at2"/>
<dbReference type="GO" id="GO:0043743">
    <property type="term" value="F:LPPG:FO 2-phospho-L-lactate transferase activity"/>
    <property type="evidence" value="ECO:0007669"/>
    <property type="project" value="InterPro"/>
</dbReference>
<dbReference type="NCBIfam" id="TIGR01826">
    <property type="entry name" value="CofD_related"/>
    <property type="match status" value="1"/>
</dbReference>
<comment type="subcellular location">
    <subcellularLocation>
        <location evidence="2">Cytoplasm</location>
    </subcellularLocation>
</comment>
<dbReference type="GO" id="GO:0008360">
    <property type="term" value="P:regulation of cell shape"/>
    <property type="evidence" value="ECO:0007669"/>
    <property type="project" value="UniProtKB-UniRule"/>
</dbReference>
<dbReference type="PANTHER" id="PTHR30135">
    <property type="entry name" value="UNCHARACTERIZED PROTEIN YVCK-RELATED"/>
    <property type="match status" value="1"/>
</dbReference>
<keyword evidence="1 2" id="KW-0963">Cytoplasm</keyword>
<dbReference type="EMBL" id="LWDV01000010">
    <property type="protein sequence ID" value="OCL25411.1"/>
    <property type="molecule type" value="Genomic_DNA"/>
</dbReference>
<name>A0A1C0A5J1_9FIRM</name>
<evidence type="ECO:0000256" key="1">
    <source>
        <dbReference type="ARBA" id="ARBA00022490"/>
    </source>
</evidence>
<feature type="transmembrane region" description="Helical" evidence="3">
    <location>
        <begin position="16"/>
        <end position="37"/>
    </location>
</feature>
<evidence type="ECO:0000256" key="3">
    <source>
        <dbReference type="SAM" id="Phobius"/>
    </source>
</evidence>
<dbReference type="RefSeq" id="WP_068719323.1">
    <property type="nucleotide sequence ID" value="NZ_LWDV01000010.1"/>
</dbReference>
<comment type="caution">
    <text evidence="4">The sequence shown here is derived from an EMBL/GenBank/DDBJ whole genome shotgun (WGS) entry which is preliminary data.</text>
</comment>
<reference evidence="5" key="1">
    <citation type="submission" date="2016-07" db="EMBL/GenBank/DDBJ databases">
        <authorList>
            <person name="Florea S."/>
            <person name="Webb J.S."/>
            <person name="Jaromczyk J."/>
            <person name="Schardl C.L."/>
        </authorList>
    </citation>
    <scope>NUCLEOTIDE SEQUENCE [LARGE SCALE GENOMIC DNA]</scope>
    <source>
        <strain evidence="5">Z6</strain>
    </source>
</reference>
<dbReference type="HAMAP" id="MF_00973">
    <property type="entry name" value="Gluconeogen_factor"/>
    <property type="match status" value="1"/>
</dbReference>
<dbReference type="InterPro" id="IPR010119">
    <property type="entry name" value="Gluconeogen_factor"/>
</dbReference>
<gene>
    <name evidence="4" type="ORF">U472_13765</name>
</gene>
<evidence type="ECO:0000313" key="5">
    <source>
        <dbReference type="Proteomes" id="UP000093514"/>
    </source>
</evidence>
<keyword evidence="3" id="KW-1133">Transmembrane helix</keyword>
<dbReference type="InterPro" id="IPR038136">
    <property type="entry name" value="CofD-like_dom_sf"/>
</dbReference>
<keyword evidence="5" id="KW-1185">Reference proteome</keyword>
<dbReference type="SUPFAM" id="SSF142338">
    <property type="entry name" value="CofD-like"/>
    <property type="match status" value="1"/>
</dbReference>
<dbReference type="PANTHER" id="PTHR30135:SF3">
    <property type="entry name" value="GLUCONEOGENESIS FACTOR-RELATED"/>
    <property type="match status" value="1"/>
</dbReference>
<sequence length="413" mass="46276">MNRLKWLYPGLKFKRWIFLMVLGVILISIGVSMAISIRPLDIIKYRVPGIIIILFGIYFNILGIRRMLLSIYDVLSPEKNERLIEVLYQERYRRKGPKIVVIGGGTGLSTMLRGIKKFTNNITAIVTVADDGGSSGALRDELGILPPGDIRNCLVALADTEPLMERLFQYRFNEGKDLKGHSFGNIFIATLTEILGNFEEAVKESSKILAIKGRVLPSTLEDVRLSARLENGELIRGESQIPKIKGKIAKVFIEPEDSKPLPESLEAIKEADAIILGPGSLYTSVLPNLLVEDLTDEIKRSDALKLYICNVMTQPGETDDYKASDHLQALYDHVGSEIVDYILVNNERISADLIEKYRKEGAQPVEVDLAKLNKQNIQVVQEPVISQSNVIRHDPEKLAKVIIDLVFQKIHGY</sequence>
<dbReference type="Pfam" id="PF01933">
    <property type="entry name" value="CofD"/>
    <property type="match status" value="1"/>
</dbReference>
<keyword evidence="3" id="KW-0812">Transmembrane</keyword>
<dbReference type="Proteomes" id="UP000093514">
    <property type="component" value="Unassembled WGS sequence"/>
</dbReference>
<evidence type="ECO:0000313" key="4">
    <source>
        <dbReference type="EMBL" id="OCL25411.1"/>
    </source>
</evidence>
<proteinExistence type="inferred from homology"/>
<dbReference type="InterPro" id="IPR002882">
    <property type="entry name" value="CofD"/>
</dbReference>
<dbReference type="GO" id="GO:0005737">
    <property type="term" value="C:cytoplasm"/>
    <property type="evidence" value="ECO:0007669"/>
    <property type="project" value="UniProtKB-SubCell"/>
</dbReference>